<evidence type="ECO:0000313" key="1">
    <source>
        <dbReference type="EMBL" id="GBN53306.1"/>
    </source>
</evidence>
<gene>
    <name evidence="1" type="ORF">AVEN_152038_1</name>
</gene>
<protein>
    <submittedName>
        <fullName evidence="1">Uncharacterized protein</fullName>
    </submittedName>
</protein>
<dbReference type="Proteomes" id="UP000499080">
    <property type="component" value="Unassembled WGS sequence"/>
</dbReference>
<proteinExistence type="predicted"/>
<name>A0A4Y2PT59_ARAVE</name>
<accession>A0A4Y2PT59</accession>
<sequence>MCLTHPCQPEAQLLASQLQPTLLSCQETVPRCQRMYSVKKGHSHRRNVNQRPQRHLVPGEEYARQEKQLPDVALMAIPFRVLDRFPSAF</sequence>
<dbReference type="EMBL" id="BGPR01134379">
    <property type="protein sequence ID" value="GBN53306.1"/>
    <property type="molecule type" value="Genomic_DNA"/>
</dbReference>
<organism evidence="1 2">
    <name type="scientific">Araneus ventricosus</name>
    <name type="common">Orbweaver spider</name>
    <name type="synonym">Epeira ventricosa</name>
    <dbReference type="NCBI Taxonomy" id="182803"/>
    <lineage>
        <taxon>Eukaryota</taxon>
        <taxon>Metazoa</taxon>
        <taxon>Ecdysozoa</taxon>
        <taxon>Arthropoda</taxon>
        <taxon>Chelicerata</taxon>
        <taxon>Arachnida</taxon>
        <taxon>Araneae</taxon>
        <taxon>Araneomorphae</taxon>
        <taxon>Entelegynae</taxon>
        <taxon>Araneoidea</taxon>
        <taxon>Araneidae</taxon>
        <taxon>Araneus</taxon>
    </lineage>
</organism>
<keyword evidence="2" id="KW-1185">Reference proteome</keyword>
<reference evidence="1 2" key="1">
    <citation type="journal article" date="2019" name="Sci. Rep.">
        <title>Orb-weaving spider Araneus ventricosus genome elucidates the spidroin gene catalogue.</title>
        <authorList>
            <person name="Kono N."/>
            <person name="Nakamura H."/>
            <person name="Ohtoshi R."/>
            <person name="Moran D.A.P."/>
            <person name="Shinohara A."/>
            <person name="Yoshida Y."/>
            <person name="Fujiwara M."/>
            <person name="Mori M."/>
            <person name="Tomita M."/>
            <person name="Arakawa K."/>
        </authorList>
    </citation>
    <scope>NUCLEOTIDE SEQUENCE [LARGE SCALE GENOMIC DNA]</scope>
</reference>
<evidence type="ECO:0000313" key="2">
    <source>
        <dbReference type="Proteomes" id="UP000499080"/>
    </source>
</evidence>
<comment type="caution">
    <text evidence="1">The sequence shown here is derived from an EMBL/GenBank/DDBJ whole genome shotgun (WGS) entry which is preliminary data.</text>
</comment>
<dbReference type="AlphaFoldDB" id="A0A4Y2PT59"/>